<dbReference type="InterPro" id="IPR027417">
    <property type="entry name" value="P-loop_NTPase"/>
</dbReference>
<reference evidence="1 2" key="1">
    <citation type="submission" date="2019-08" db="EMBL/GenBank/DDBJ databases">
        <title>In-depth cultivation of the pig gut microbiome towards novel bacterial diversity and tailored functional studies.</title>
        <authorList>
            <person name="Wylensek D."/>
            <person name="Hitch T.C.A."/>
            <person name="Clavel T."/>
        </authorList>
    </citation>
    <scope>NUCLEOTIDE SEQUENCE [LARGE SCALE GENOMIC DNA]</scope>
    <source>
        <strain evidence="1 2">Oil-RF-744-WCA-WT-10</strain>
    </source>
</reference>
<dbReference type="RefSeq" id="WP_154327143.1">
    <property type="nucleotide sequence ID" value="NZ_CP045696.1"/>
</dbReference>
<gene>
    <name evidence="1" type="ORF">FYJ29_05945</name>
</gene>
<dbReference type="EMBL" id="VULT01000007">
    <property type="protein sequence ID" value="MSS17306.1"/>
    <property type="molecule type" value="Genomic_DNA"/>
</dbReference>
<proteinExistence type="predicted"/>
<evidence type="ECO:0008006" key="3">
    <source>
        <dbReference type="Google" id="ProtNLM"/>
    </source>
</evidence>
<protein>
    <recommendedName>
        <fullName evidence="3">Terminase</fullName>
    </recommendedName>
</protein>
<accession>A0A6L5XDS9</accession>
<comment type="caution">
    <text evidence="1">The sequence shown here is derived from an EMBL/GenBank/DDBJ whole genome shotgun (WGS) entry which is preliminary data.</text>
</comment>
<evidence type="ECO:0000313" key="2">
    <source>
        <dbReference type="Proteomes" id="UP000483362"/>
    </source>
</evidence>
<evidence type="ECO:0000313" key="1">
    <source>
        <dbReference type="EMBL" id="MSS17306.1"/>
    </source>
</evidence>
<name>A0A6L5XDS9_9BACT</name>
<dbReference type="Gene3D" id="3.30.420.240">
    <property type="match status" value="1"/>
</dbReference>
<organism evidence="1 2">
    <name type="scientific">Sodaliphilus pleomorphus</name>
    <dbReference type="NCBI Taxonomy" id="2606626"/>
    <lineage>
        <taxon>Bacteria</taxon>
        <taxon>Pseudomonadati</taxon>
        <taxon>Bacteroidota</taxon>
        <taxon>Bacteroidia</taxon>
        <taxon>Bacteroidales</taxon>
        <taxon>Muribaculaceae</taxon>
        <taxon>Sodaliphilus</taxon>
    </lineage>
</organism>
<keyword evidence="2" id="KW-1185">Reference proteome</keyword>
<sequence>MNTPPPFNIDDIIAENHRRHEAQQEPYDPLTGQGCCGVRVHVAGKWLPRALLETVPGYASLPPLEQDRERIKHDFEFWCARCASIQDKVTNRIVPFVPNRPQRRVAAAMEQQRLTRHSVRLIVLKARQWGSSTLAILYMAWMQIVVHRNWNCLICSHQRGSSGNIGRIYSQLLRHYPAEMLDPGVKRLELKTLEGMRGVKELSPRGGIIVTGSASSQDAVRGFNLAMAHLSEVAFWKDSARHDPVDVMRTVEGSVMLGGDTVVILESTANGVGNFFHNEWLRASSGQSDKQPIFVPWHEIEIYQLPVADARQLWGSMDDYERELWNKHGCTLEQINWYHHKRKVYPSHNALMAEFPSNAVEAFDNTGCCAFGLESLDRLRDGCTAPQFKGDITSRGDGKNLQGIGLLDNTTGGLKVWRMPEATAMRNRYIAAVDIGGRSDKSDYSVITVVDRKELPDEKMEVVAQWRGHIDHDLLAWKAAQLATFYGHALLVFESNTLETEQNESDDAGYIAGTLARAYGNIYFRAKGRAGFHTNVHTKGLIVHHLIALVRDGQYIEHDQEAVDEMSWFALLPHGRFGAIEGKHDDIVMSRAIALYMASQLKRGRRFDYKEYCRAFDMQASQYRLHFDRG</sequence>
<dbReference type="AlphaFoldDB" id="A0A6L5XDS9"/>
<dbReference type="Proteomes" id="UP000483362">
    <property type="component" value="Unassembled WGS sequence"/>
</dbReference>
<dbReference type="Gene3D" id="3.40.50.300">
    <property type="entry name" value="P-loop containing nucleotide triphosphate hydrolases"/>
    <property type="match status" value="1"/>
</dbReference>